<evidence type="ECO:0000256" key="1">
    <source>
        <dbReference type="SAM" id="MobiDB-lite"/>
    </source>
</evidence>
<evidence type="ECO:0000313" key="2">
    <source>
        <dbReference type="Ensembl" id="ENSZALP00000012157.1"/>
    </source>
</evidence>
<dbReference type="GO" id="GO:0005743">
    <property type="term" value="C:mitochondrial inner membrane"/>
    <property type="evidence" value="ECO:0007669"/>
    <property type="project" value="InterPro"/>
</dbReference>
<dbReference type="InterPro" id="IPR044202">
    <property type="entry name" value="LETM1/MDM38-like"/>
</dbReference>
<dbReference type="GO" id="GO:0030003">
    <property type="term" value="P:intracellular monoatomic cation homeostasis"/>
    <property type="evidence" value="ECO:0007669"/>
    <property type="project" value="TreeGrafter"/>
</dbReference>
<reference evidence="2" key="2">
    <citation type="submission" date="2025-09" db="UniProtKB">
        <authorList>
            <consortium name="Ensembl"/>
        </authorList>
    </citation>
    <scope>IDENTIFICATION</scope>
</reference>
<evidence type="ECO:0000313" key="3">
    <source>
        <dbReference type="Proteomes" id="UP000694413"/>
    </source>
</evidence>
<keyword evidence="3" id="KW-1185">Reference proteome</keyword>
<dbReference type="Proteomes" id="UP000694413">
    <property type="component" value="Unassembled WGS sequence"/>
</dbReference>
<sequence length="140" mass="15751">PHSHTHCSWSHSPRPRGTPLSPGTSSCSQQQLPGEPHGKPRNQGAKAAKNLAKQVVAPAGKKPLRQRVVDELKHYYNGFHLLWIDTKVAARMVWRLLHGQVLTRRERRRVSATVLVLRNSELQNNYVQVLLFGSGVQTQI</sequence>
<feature type="compositionally biased region" description="Polar residues" evidence="1">
    <location>
        <begin position="21"/>
        <end position="32"/>
    </location>
</feature>
<proteinExistence type="predicted"/>
<feature type="region of interest" description="Disordered" evidence="1">
    <location>
        <begin position="1"/>
        <end position="49"/>
    </location>
</feature>
<name>A0A8D2MQY5_ZONAL</name>
<reference evidence="2" key="1">
    <citation type="submission" date="2025-08" db="UniProtKB">
        <authorList>
            <consortium name="Ensembl"/>
        </authorList>
    </citation>
    <scope>IDENTIFICATION</scope>
</reference>
<organism evidence="2 3">
    <name type="scientific">Zonotrichia albicollis</name>
    <name type="common">White-throated sparrow</name>
    <name type="synonym">Fringilla albicollis</name>
    <dbReference type="NCBI Taxonomy" id="44394"/>
    <lineage>
        <taxon>Eukaryota</taxon>
        <taxon>Metazoa</taxon>
        <taxon>Chordata</taxon>
        <taxon>Craniata</taxon>
        <taxon>Vertebrata</taxon>
        <taxon>Euteleostomi</taxon>
        <taxon>Archelosauria</taxon>
        <taxon>Archosauria</taxon>
        <taxon>Dinosauria</taxon>
        <taxon>Saurischia</taxon>
        <taxon>Theropoda</taxon>
        <taxon>Coelurosauria</taxon>
        <taxon>Aves</taxon>
        <taxon>Neognathae</taxon>
        <taxon>Neoaves</taxon>
        <taxon>Telluraves</taxon>
        <taxon>Australaves</taxon>
        <taxon>Passeriformes</taxon>
        <taxon>Passerellidae</taxon>
        <taxon>Zonotrichia</taxon>
    </lineage>
</organism>
<dbReference type="AlphaFoldDB" id="A0A8D2MQY5"/>
<accession>A0A8D2MQY5</accession>
<protein>
    <submittedName>
        <fullName evidence="2">Uncharacterized protein</fullName>
    </submittedName>
</protein>
<dbReference type="PANTHER" id="PTHR14009">
    <property type="entry name" value="LEUCINE ZIPPER-EF-HAND CONTAINING TRANSMEMBRANE PROTEIN"/>
    <property type="match status" value="1"/>
</dbReference>
<dbReference type="PANTHER" id="PTHR14009:SF7">
    <property type="entry name" value="LETM1 DOMAIN-CONTAINING PROTEIN LETM2, MITOCHONDRIAL"/>
    <property type="match status" value="1"/>
</dbReference>
<feature type="compositionally biased region" description="Polar residues" evidence="1">
    <location>
        <begin position="1"/>
        <end position="11"/>
    </location>
</feature>
<dbReference type="Ensembl" id="ENSZALT00000016751.1">
    <property type="protein sequence ID" value="ENSZALP00000012157.1"/>
    <property type="gene ID" value="ENSZALG00000010242.1"/>
</dbReference>